<comment type="caution">
    <text evidence="3">The sequence shown here is derived from an EMBL/GenBank/DDBJ whole genome shotgun (WGS) entry which is preliminary data.</text>
</comment>
<evidence type="ECO:0000259" key="1">
    <source>
        <dbReference type="Pfam" id="PF17244"/>
    </source>
</evidence>
<dbReference type="EMBL" id="LWDX02017194">
    <property type="protein sequence ID" value="OEL33890.1"/>
    <property type="molecule type" value="Genomic_DNA"/>
</dbReference>
<dbReference type="STRING" id="888268.A0A1E5W9G6"/>
<sequence>MDPAAAAPADGGAFLEFVDYAVSMLSSSGGDGDGYESPGDGPAPARPPWGWVVAQLLKSCCAYSSGVTAAILLSDLFQDQDEDAMFLDVQFCRYSFSSMILEVEERRNDVPYSFYARFAKSAHNPFPLPLKTFDWIEKIESLEPLRCTERKQIVLVDNDDAQMKFILWGEQVLLANLFSVGSMLALDRPFIANFVDNNHEESQEPCLEYGSATQVYMVPIAQQEEQVCRNVLIVLSLITSIDPHIICVLDDSAKVFAWCVGQTAIEFLQISPDEYLELPEDERAMYLYTLQNESFMVAIANTSKRVDGCAGDEEALPVWEITRAQKCE</sequence>
<dbReference type="Proteomes" id="UP000095767">
    <property type="component" value="Unassembled WGS sequence"/>
</dbReference>
<reference evidence="3 4" key="1">
    <citation type="submission" date="2016-09" db="EMBL/GenBank/DDBJ databases">
        <title>The draft genome of Dichanthelium oligosanthes: A C3 panicoid grass species.</title>
        <authorList>
            <person name="Studer A.J."/>
            <person name="Schnable J.C."/>
            <person name="Brutnell T.P."/>
        </authorList>
    </citation>
    <scope>NUCLEOTIDE SEQUENCE [LARGE SCALE GENOMIC DNA]</scope>
    <source>
        <strain evidence="4">cv. Kellogg 1175</strain>
        <tissue evidence="3">Leaf</tissue>
    </source>
</reference>
<keyword evidence="4" id="KW-1185">Reference proteome</keyword>
<protein>
    <recommendedName>
        <fullName evidence="5">Cell division control protein 24 OB domain-containing protein</fullName>
    </recommendedName>
</protein>
<organism evidence="3 4">
    <name type="scientific">Dichanthelium oligosanthes</name>
    <dbReference type="NCBI Taxonomy" id="888268"/>
    <lineage>
        <taxon>Eukaryota</taxon>
        <taxon>Viridiplantae</taxon>
        <taxon>Streptophyta</taxon>
        <taxon>Embryophyta</taxon>
        <taxon>Tracheophyta</taxon>
        <taxon>Spermatophyta</taxon>
        <taxon>Magnoliopsida</taxon>
        <taxon>Liliopsida</taxon>
        <taxon>Poales</taxon>
        <taxon>Poaceae</taxon>
        <taxon>PACMAD clade</taxon>
        <taxon>Panicoideae</taxon>
        <taxon>Panicodae</taxon>
        <taxon>Paniceae</taxon>
        <taxon>Dichantheliinae</taxon>
        <taxon>Dichanthelium</taxon>
    </lineage>
</organism>
<dbReference type="AlphaFoldDB" id="A0A1E5W9G6"/>
<gene>
    <name evidence="3" type="ORF">BAE44_0005082</name>
</gene>
<dbReference type="PANTHER" id="PTHR36033:SF1">
    <property type="entry name" value="NUCLEIC ACID-BINDING PROTEINS SUPERFAMILY"/>
    <property type="match status" value="1"/>
</dbReference>
<feature type="domain" description="Cell division control protein 24 OB" evidence="2">
    <location>
        <begin position="14"/>
        <end position="83"/>
    </location>
</feature>
<dbReference type="InterPro" id="IPR035201">
    <property type="entry name" value="Cdc24_OB1"/>
</dbReference>
<dbReference type="PANTHER" id="PTHR36033">
    <property type="entry name" value="NUCLEIC ACID-BINDING PROTEINS SUPERFAMILY"/>
    <property type="match status" value="1"/>
</dbReference>
<proteinExistence type="predicted"/>
<dbReference type="Pfam" id="PF17246">
    <property type="entry name" value="CDC24_OB1"/>
    <property type="match status" value="1"/>
</dbReference>
<dbReference type="InterPro" id="IPR035203">
    <property type="entry name" value="Cdc24_OB3"/>
</dbReference>
<dbReference type="Pfam" id="PF17244">
    <property type="entry name" value="CDC24_OB3"/>
    <property type="match status" value="1"/>
</dbReference>
<dbReference type="OrthoDB" id="10265890at2759"/>
<evidence type="ECO:0000313" key="4">
    <source>
        <dbReference type="Proteomes" id="UP000095767"/>
    </source>
</evidence>
<accession>A0A1E5W9G6</accession>
<evidence type="ECO:0000313" key="3">
    <source>
        <dbReference type="EMBL" id="OEL33890.1"/>
    </source>
</evidence>
<name>A0A1E5W9G6_9POAL</name>
<evidence type="ECO:0008006" key="5">
    <source>
        <dbReference type="Google" id="ProtNLM"/>
    </source>
</evidence>
<feature type="domain" description="Cell division control protein 24 OB" evidence="1">
    <location>
        <begin position="246"/>
        <end position="290"/>
    </location>
</feature>
<evidence type="ECO:0000259" key="2">
    <source>
        <dbReference type="Pfam" id="PF17246"/>
    </source>
</evidence>